<evidence type="ECO:0000313" key="7">
    <source>
        <dbReference type="EMBL" id="QEX19361.1"/>
    </source>
</evidence>
<accession>A0A5J6MQ92</accession>
<dbReference type="RefSeq" id="WP_151179429.1">
    <property type="nucleotide sequence ID" value="NZ_CP042906.1"/>
</dbReference>
<dbReference type="PROSITE" id="PS00600">
    <property type="entry name" value="AA_TRANSFER_CLASS_3"/>
    <property type="match status" value="1"/>
</dbReference>
<dbReference type="Gene3D" id="3.90.1150.10">
    <property type="entry name" value="Aspartate Aminotransferase, domain 1"/>
    <property type="match status" value="1"/>
</dbReference>
<dbReference type="Proteomes" id="UP000326202">
    <property type="component" value="Chromosome"/>
</dbReference>
<dbReference type="PANTHER" id="PTHR43094:SF1">
    <property type="entry name" value="AMINOTRANSFERASE CLASS-III"/>
    <property type="match status" value="1"/>
</dbReference>
<evidence type="ECO:0000256" key="5">
    <source>
        <dbReference type="ARBA" id="ARBA00022898"/>
    </source>
</evidence>
<dbReference type="Gene3D" id="3.40.640.10">
    <property type="entry name" value="Type I PLP-dependent aspartate aminotransferase-like (Major domain)"/>
    <property type="match status" value="1"/>
</dbReference>
<sequence length="459" mass="49933">MTAIRANYDAARLRRLDAAHHIHPFSNATQVVAEGGGRLFAHADGIYIYDVDNKRYLDGMAGLWCVNVGYGREELVEAAARQMREFPYYSSFFGGTTPPTVELAAKLVELLGHGLNHILFANSGSEANDTVVRLVRHFWNLEGKPKKKAFISRRFAYHGSTMASASLGNWGTMHEQADLPLPGFHHVGAPYWYAEGGDRDPEAFGIACAQAIEAKILELGAENVAAVIGEPVQGAGGVIVPPKSYWPAVEKICRKHDVLLVADEVICGFGRTGNWFGFETLGFTPDIVTMAKGLSSGYQPISAVAVNDRVAKPLLAAGYWLHGFTYSGHPVAAAVALKNIEIIERENLVGKVAKETGPYFAQRLKTLEQNPIVGEVRTLGLLGGIELVADKKTRRRFDPLGHAGNVCRERCLANGLIMRASFETMVLSPPLTITKAQIDELVTLAGRALDETAAELLKR</sequence>
<reference evidence="7 8" key="1">
    <citation type="submission" date="2019-08" db="EMBL/GenBank/DDBJ databases">
        <title>Hyperibacter terrae gen. nov., sp. nov. and Hyperibacter viscosus sp. nov., two new members in the family Rhodospirillaceae isolated from the rhizosphere of Hypericum perforatum.</title>
        <authorList>
            <person name="Noviana Z."/>
        </authorList>
    </citation>
    <scope>NUCLEOTIDE SEQUENCE [LARGE SCALE GENOMIC DNA]</scope>
    <source>
        <strain evidence="7 8">R5913</strain>
    </source>
</reference>
<evidence type="ECO:0000256" key="1">
    <source>
        <dbReference type="ARBA" id="ARBA00001933"/>
    </source>
</evidence>
<keyword evidence="4 7" id="KW-0808">Transferase</keyword>
<dbReference type="FunFam" id="3.40.640.10:FF:000014">
    <property type="entry name" value="Adenosylmethionine-8-amino-7-oxononanoate aminotransferase, probable"/>
    <property type="match status" value="1"/>
</dbReference>
<keyword evidence="5 6" id="KW-0663">Pyridoxal phosphate</keyword>
<dbReference type="PANTHER" id="PTHR43094">
    <property type="entry name" value="AMINOTRANSFERASE"/>
    <property type="match status" value="1"/>
</dbReference>
<dbReference type="EMBL" id="CP042906">
    <property type="protein sequence ID" value="QEX19361.1"/>
    <property type="molecule type" value="Genomic_DNA"/>
</dbReference>
<dbReference type="InterPro" id="IPR015422">
    <property type="entry name" value="PyrdxlP-dep_Trfase_small"/>
</dbReference>
<dbReference type="AlphaFoldDB" id="A0A5J6MQ92"/>
<dbReference type="CDD" id="cd00610">
    <property type="entry name" value="OAT_like"/>
    <property type="match status" value="1"/>
</dbReference>
<gene>
    <name evidence="7" type="primary">spuC</name>
    <name evidence="7" type="ORF">FRZ44_46740</name>
</gene>
<proteinExistence type="inferred from homology"/>
<dbReference type="InterPro" id="IPR015421">
    <property type="entry name" value="PyrdxlP-dep_Trfase_major"/>
</dbReference>
<dbReference type="PIRSF" id="PIRSF000521">
    <property type="entry name" value="Transaminase_4ab_Lys_Orn"/>
    <property type="match status" value="1"/>
</dbReference>
<dbReference type="Pfam" id="PF00202">
    <property type="entry name" value="Aminotran_3"/>
    <property type="match status" value="1"/>
</dbReference>
<organism evidence="7 8">
    <name type="scientific">Hypericibacter terrae</name>
    <dbReference type="NCBI Taxonomy" id="2602015"/>
    <lineage>
        <taxon>Bacteria</taxon>
        <taxon>Pseudomonadati</taxon>
        <taxon>Pseudomonadota</taxon>
        <taxon>Alphaproteobacteria</taxon>
        <taxon>Rhodospirillales</taxon>
        <taxon>Dongiaceae</taxon>
        <taxon>Hypericibacter</taxon>
    </lineage>
</organism>
<evidence type="ECO:0000256" key="4">
    <source>
        <dbReference type="ARBA" id="ARBA00022679"/>
    </source>
</evidence>
<comment type="similarity">
    <text evidence="2 6">Belongs to the class-III pyridoxal-phosphate-dependent aminotransferase family.</text>
</comment>
<dbReference type="InterPro" id="IPR015424">
    <property type="entry name" value="PyrdxlP-dep_Trfase"/>
</dbReference>
<keyword evidence="3 7" id="KW-0032">Aminotransferase</keyword>
<protein>
    <submittedName>
        <fullName evidence="7">Aspartate aminotransferase family protein</fullName>
    </submittedName>
</protein>
<evidence type="ECO:0000256" key="2">
    <source>
        <dbReference type="ARBA" id="ARBA00008954"/>
    </source>
</evidence>
<dbReference type="InterPro" id="IPR005814">
    <property type="entry name" value="Aminotrans_3"/>
</dbReference>
<dbReference type="InterPro" id="IPR049704">
    <property type="entry name" value="Aminotrans_3_PPA_site"/>
</dbReference>
<evidence type="ECO:0000256" key="3">
    <source>
        <dbReference type="ARBA" id="ARBA00022576"/>
    </source>
</evidence>
<dbReference type="GO" id="GO:0030170">
    <property type="term" value="F:pyridoxal phosphate binding"/>
    <property type="evidence" value="ECO:0007669"/>
    <property type="project" value="InterPro"/>
</dbReference>
<dbReference type="SUPFAM" id="SSF53383">
    <property type="entry name" value="PLP-dependent transferases"/>
    <property type="match status" value="1"/>
</dbReference>
<name>A0A5J6MQ92_9PROT</name>
<evidence type="ECO:0000313" key="8">
    <source>
        <dbReference type="Proteomes" id="UP000326202"/>
    </source>
</evidence>
<dbReference type="OrthoDB" id="9801834at2"/>
<dbReference type="KEGG" id="htq:FRZ44_46740"/>
<keyword evidence="8" id="KW-1185">Reference proteome</keyword>
<evidence type="ECO:0000256" key="6">
    <source>
        <dbReference type="RuleBase" id="RU003560"/>
    </source>
</evidence>
<comment type="cofactor">
    <cofactor evidence="1">
        <name>pyridoxal 5'-phosphate</name>
        <dbReference type="ChEBI" id="CHEBI:597326"/>
    </cofactor>
</comment>
<dbReference type="NCBIfam" id="NF005682">
    <property type="entry name" value="PRK07480.1"/>
    <property type="match status" value="1"/>
</dbReference>
<dbReference type="NCBIfam" id="NF004767">
    <property type="entry name" value="PRK06105.1"/>
    <property type="match status" value="1"/>
</dbReference>
<dbReference type="GO" id="GO:0008483">
    <property type="term" value="F:transaminase activity"/>
    <property type="evidence" value="ECO:0007669"/>
    <property type="project" value="UniProtKB-KW"/>
</dbReference>